<dbReference type="AlphaFoldDB" id="A0A239GXT0"/>
<name>A0A239GXT0_EKHLU</name>
<organism evidence="1 2">
    <name type="scientific">Ekhidna lutea</name>
    <dbReference type="NCBI Taxonomy" id="447679"/>
    <lineage>
        <taxon>Bacteria</taxon>
        <taxon>Pseudomonadati</taxon>
        <taxon>Bacteroidota</taxon>
        <taxon>Cytophagia</taxon>
        <taxon>Cytophagales</taxon>
        <taxon>Reichenbachiellaceae</taxon>
        <taxon>Ekhidna</taxon>
    </lineage>
</organism>
<dbReference type="RefSeq" id="WP_089355819.1">
    <property type="nucleotide sequence ID" value="NZ_FZPD01000002.1"/>
</dbReference>
<gene>
    <name evidence="1" type="ORF">SAMN05421640_1057</name>
</gene>
<keyword evidence="2" id="KW-1185">Reference proteome</keyword>
<dbReference type="Proteomes" id="UP000198393">
    <property type="component" value="Unassembled WGS sequence"/>
</dbReference>
<dbReference type="EMBL" id="FZPD01000002">
    <property type="protein sequence ID" value="SNS73937.1"/>
    <property type="molecule type" value="Genomic_DNA"/>
</dbReference>
<sequence>MFTEYEIESMIEYPEVKAATVALKKEFLKTEAPYLEISDEDFFSLIIMTPTIGIAMADGKISLFEEMALNKKARKLSKGGYFMKKDPVVYAMKFLIKNYYNWQDKIFDVLKMTIKVTCGLDTMNLKPFDESQELNYHDYREAVLHSPYLLIRFIASFFLENDEDIINKNHKIGKSEYERMLLIGEKLELNHMSVFKMFCKTFK</sequence>
<protein>
    <submittedName>
        <fullName evidence="1">Uncharacterized protein</fullName>
    </submittedName>
</protein>
<accession>A0A239GXT0</accession>
<dbReference type="OrthoDB" id="979572at2"/>
<reference evidence="1 2" key="1">
    <citation type="submission" date="2017-06" db="EMBL/GenBank/DDBJ databases">
        <authorList>
            <person name="Kim H.J."/>
            <person name="Triplett B.A."/>
        </authorList>
    </citation>
    <scope>NUCLEOTIDE SEQUENCE [LARGE SCALE GENOMIC DNA]</scope>
    <source>
        <strain evidence="1 2">DSM 19307</strain>
    </source>
</reference>
<evidence type="ECO:0000313" key="1">
    <source>
        <dbReference type="EMBL" id="SNS73937.1"/>
    </source>
</evidence>
<proteinExistence type="predicted"/>
<evidence type="ECO:0000313" key="2">
    <source>
        <dbReference type="Proteomes" id="UP000198393"/>
    </source>
</evidence>